<dbReference type="PROSITE" id="PS50931">
    <property type="entry name" value="HTH_LYSR"/>
    <property type="match status" value="1"/>
</dbReference>
<dbReference type="CDD" id="cd08422">
    <property type="entry name" value="PBP2_CrgA_like"/>
    <property type="match status" value="1"/>
</dbReference>
<keyword evidence="7" id="KW-1185">Reference proteome</keyword>
<gene>
    <name evidence="6" type="ORF">CEW83_17480</name>
</gene>
<dbReference type="PANTHER" id="PTHR30537">
    <property type="entry name" value="HTH-TYPE TRANSCRIPTIONAL REGULATOR"/>
    <property type="match status" value="1"/>
</dbReference>
<dbReference type="SUPFAM" id="SSF46785">
    <property type="entry name" value="Winged helix' DNA-binding domain"/>
    <property type="match status" value="1"/>
</dbReference>
<evidence type="ECO:0000259" key="5">
    <source>
        <dbReference type="PROSITE" id="PS50931"/>
    </source>
</evidence>
<evidence type="ECO:0000313" key="6">
    <source>
        <dbReference type="EMBL" id="AWI76788.1"/>
    </source>
</evidence>
<dbReference type="Pfam" id="PF00126">
    <property type="entry name" value="HTH_1"/>
    <property type="match status" value="1"/>
</dbReference>
<dbReference type="InterPro" id="IPR036390">
    <property type="entry name" value="WH_DNA-bd_sf"/>
</dbReference>
<dbReference type="RefSeq" id="WP_108950487.1">
    <property type="nucleotide sequence ID" value="NZ_CP022187.1"/>
</dbReference>
<dbReference type="InterPro" id="IPR036388">
    <property type="entry name" value="WH-like_DNA-bd_sf"/>
</dbReference>
<dbReference type="Gene3D" id="3.40.190.290">
    <property type="match status" value="1"/>
</dbReference>
<dbReference type="Pfam" id="PF03466">
    <property type="entry name" value="LysR_substrate"/>
    <property type="match status" value="1"/>
</dbReference>
<evidence type="ECO:0000256" key="1">
    <source>
        <dbReference type="ARBA" id="ARBA00009437"/>
    </source>
</evidence>
<sequence>MQLNLNDAALFVRVAELGTLSAAARERNEPVSQVSRAIARMESALSLRLLRRSTHGLSLTDEGDTVLAHARRMLDIAAEMESELSGRLAGPSGLIRINVSPILAQMAIVPSLPGLYERHPGLQVEIMTDDRVSDLVRDGVDIAMRAGVDNAESLVVRQIGELGRNLYAAPAYLEKFGVPRTPADLAAHRLIANSASQSLNRWPFRKSSLASSDWTGTEAAWQGSRKGSRAADHSKVDTLLVKGHTRADSTAIVLSLALQGIGIAHLNELLVSPLVRTGQLTQVLADYTEQERIPFYAVMLQERHRLPKVRACLDYWQEWFSAMRSHREGVPA</sequence>
<dbReference type="PANTHER" id="PTHR30537:SF3">
    <property type="entry name" value="TRANSCRIPTIONAL REGULATORY PROTEIN"/>
    <property type="match status" value="1"/>
</dbReference>
<accession>A0A2U8GTK0</accession>
<dbReference type="InterPro" id="IPR000847">
    <property type="entry name" value="LysR_HTH_N"/>
</dbReference>
<comment type="similarity">
    <text evidence="1">Belongs to the LysR transcriptional regulatory family.</text>
</comment>
<organism evidence="6 7">
    <name type="scientific">Parazoarcus communis</name>
    <dbReference type="NCBI Taxonomy" id="41977"/>
    <lineage>
        <taxon>Bacteria</taxon>
        <taxon>Pseudomonadati</taxon>
        <taxon>Pseudomonadota</taxon>
        <taxon>Betaproteobacteria</taxon>
        <taxon>Rhodocyclales</taxon>
        <taxon>Zoogloeaceae</taxon>
        <taxon>Parazoarcus</taxon>
    </lineage>
</organism>
<dbReference type="InterPro" id="IPR058163">
    <property type="entry name" value="LysR-type_TF_proteobact-type"/>
</dbReference>
<dbReference type="EMBL" id="CP022187">
    <property type="protein sequence ID" value="AWI76788.1"/>
    <property type="molecule type" value="Genomic_DNA"/>
</dbReference>
<dbReference type="Proteomes" id="UP000244930">
    <property type="component" value="Chromosome"/>
</dbReference>
<feature type="domain" description="HTH lysR-type" evidence="5">
    <location>
        <begin position="3"/>
        <end position="60"/>
    </location>
</feature>
<dbReference type="AlphaFoldDB" id="A0A2U8GTK0"/>
<dbReference type="InterPro" id="IPR005119">
    <property type="entry name" value="LysR_subst-bd"/>
</dbReference>
<dbReference type="SUPFAM" id="SSF53850">
    <property type="entry name" value="Periplasmic binding protein-like II"/>
    <property type="match status" value="1"/>
</dbReference>
<dbReference type="GO" id="GO:0003700">
    <property type="term" value="F:DNA-binding transcription factor activity"/>
    <property type="evidence" value="ECO:0007669"/>
    <property type="project" value="InterPro"/>
</dbReference>
<evidence type="ECO:0000256" key="3">
    <source>
        <dbReference type="ARBA" id="ARBA00023125"/>
    </source>
</evidence>
<evidence type="ECO:0000256" key="2">
    <source>
        <dbReference type="ARBA" id="ARBA00023015"/>
    </source>
</evidence>
<keyword evidence="2" id="KW-0805">Transcription regulation</keyword>
<proteinExistence type="inferred from homology"/>
<keyword evidence="4" id="KW-0804">Transcription</keyword>
<keyword evidence="3" id="KW-0238">DNA-binding</keyword>
<evidence type="ECO:0000256" key="4">
    <source>
        <dbReference type="ARBA" id="ARBA00023163"/>
    </source>
</evidence>
<protein>
    <submittedName>
        <fullName evidence="6">LysR family transcriptional regulator</fullName>
    </submittedName>
</protein>
<reference evidence="6 7" key="1">
    <citation type="submission" date="2017-06" db="EMBL/GenBank/DDBJ databases">
        <title>Azoarcus.</title>
        <authorList>
            <person name="Woo J.-H."/>
            <person name="Kim H.-S."/>
        </authorList>
    </citation>
    <scope>NUCLEOTIDE SEQUENCE [LARGE SCALE GENOMIC DNA]</scope>
    <source>
        <strain evidence="6 7">TSPY31</strain>
    </source>
</reference>
<name>A0A2U8GTK0_9RHOO</name>
<evidence type="ECO:0000313" key="7">
    <source>
        <dbReference type="Proteomes" id="UP000244930"/>
    </source>
</evidence>
<dbReference type="Gene3D" id="1.10.10.10">
    <property type="entry name" value="Winged helix-like DNA-binding domain superfamily/Winged helix DNA-binding domain"/>
    <property type="match status" value="1"/>
</dbReference>
<dbReference type="GO" id="GO:0003677">
    <property type="term" value="F:DNA binding"/>
    <property type="evidence" value="ECO:0007669"/>
    <property type="project" value="UniProtKB-KW"/>
</dbReference>
<dbReference type="KEGG" id="acom:CEW83_17480"/>